<evidence type="ECO:0000256" key="2">
    <source>
        <dbReference type="ARBA" id="ARBA00023015"/>
    </source>
</evidence>
<dbReference type="InterPro" id="IPR013249">
    <property type="entry name" value="RNA_pol_sigma70_r4_t2"/>
</dbReference>
<dbReference type="InterPro" id="IPR036388">
    <property type="entry name" value="WH-like_DNA-bd_sf"/>
</dbReference>
<dbReference type="InterPro" id="IPR013325">
    <property type="entry name" value="RNA_pol_sigma_r2"/>
</dbReference>
<evidence type="ECO:0000259" key="7">
    <source>
        <dbReference type="Pfam" id="PF08281"/>
    </source>
</evidence>
<proteinExistence type="inferred from homology"/>
<dbReference type="Gene3D" id="1.10.10.10">
    <property type="entry name" value="Winged helix-like DNA-binding domain superfamily/Winged helix DNA-binding domain"/>
    <property type="match status" value="1"/>
</dbReference>
<keyword evidence="3" id="KW-0731">Sigma factor</keyword>
<dbReference type="PANTHER" id="PTHR43133">
    <property type="entry name" value="RNA POLYMERASE ECF-TYPE SIGMA FACTO"/>
    <property type="match status" value="1"/>
</dbReference>
<evidence type="ECO:0000256" key="1">
    <source>
        <dbReference type="ARBA" id="ARBA00010641"/>
    </source>
</evidence>
<reference evidence="8 9" key="1">
    <citation type="submission" date="2022-03" db="EMBL/GenBank/DDBJ databases">
        <title>Parabacteroides sp. nov. isolated from swine feces.</title>
        <authorList>
            <person name="Bak J.E."/>
        </authorList>
    </citation>
    <scope>NUCLEOTIDE SEQUENCE [LARGE SCALE GENOMIC DNA]</scope>
    <source>
        <strain evidence="8 9">AGMB00274</strain>
    </source>
</reference>
<dbReference type="InterPro" id="IPR007627">
    <property type="entry name" value="RNA_pol_sigma70_r2"/>
</dbReference>
<keyword evidence="2" id="KW-0805">Transcription regulation</keyword>
<comment type="caution">
    <text evidence="8">The sequence shown here is derived from an EMBL/GenBank/DDBJ whole genome shotgun (WGS) entry which is preliminary data.</text>
</comment>
<dbReference type="NCBIfam" id="TIGR02937">
    <property type="entry name" value="sigma70-ECF"/>
    <property type="match status" value="1"/>
</dbReference>
<organism evidence="8 9">
    <name type="scientific">Parabacteroides faecalis</name>
    <dbReference type="NCBI Taxonomy" id="2924040"/>
    <lineage>
        <taxon>Bacteria</taxon>
        <taxon>Pseudomonadati</taxon>
        <taxon>Bacteroidota</taxon>
        <taxon>Bacteroidia</taxon>
        <taxon>Bacteroidales</taxon>
        <taxon>Tannerellaceae</taxon>
        <taxon>Parabacteroides</taxon>
    </lineage>
</organism>
<dbReference type="Pfam" id="PF04542">
    <property type="entry name" value="Sigma70_r2"/>
    <property type="match status" value="1"/>
</dbReference>
<evidence type="ECO:0000256" key="4">
    <source>
        <dbReference type="ARBA" id="ARBA00023125"/>
    </source>
</evidence>
<dbReference type="RefSeq" id="WP_243324581.1">
    <property type="nucleotide sequence ID" value="NZ_JAKZMM010000016.1"/>
</dbReference>
<dbReference type="InterPro" id="IPR013324">
    <property type="entry name" value="RNA_pol_sigma_r3/r4-like"/>
</dbReference>
<name>A0ABT0C0X9_9BACT</name>
<protein>
    <submittedName>
        <fullName evidence="8">RNA polymerase sigma factor</fullName>
    </submittedName>
</protein>
<dbReference type="InterPro" id="IPR039425">
    <property type="entry name" value="RNA_pol_sigma-70-like"/>
</dbReference>
<accession>A0ABT0C0X9</accession>
<keyword evidence="9" id="KW-1185">Reference proteome</keyword>
<dbReference type="InterPro" id="IPR014284">
    <property type="entry name" value="RNA_pol_sigma-70_dom"/>
</dbReference>
<evidence type="ECO:0000313" key="9">
    <source>
        <dbReference type="Proteomes" id="UP001165444"/>
    </source>
</evidence>
<dbReference type="PANTHER" id="PTHR43133:SF8">
    <property type="entry name" value="RNA POLYMERASE SIGMA FACTOR HI_1459-RELATED"/>
    <property type="match status" value="1"/>
</dbReference>
<evidence type="ECO:0000256" key="5">
    <source>
        <dbReference type="ARBA" id="ARBA00023163"/>
    </source>
</evidence>
<dbReference type="Pfam" id="PF08281">
    <property type="entry name" value="Sigma70_r4_2"/>
    <property type="match status" value="1"/>
</dbReference>
<feature type="domain" description="RNA polymerase sigma factor 70 region 4 type 2" evidence="7">
    <location>
        <begin position="119"/>
        <end position="170"/>
    </location>
</feature>
<dbReference type="Gene3D" id="1.10.1740.10">
    <property type="match status" value="1"/>
</dbReference>
<comment type="similarity">
    <text evidence="1">Belongs to the sigma-70 factor family. ECF subfamily.</text>
</comment>
<dbReference type="EMBL" id="JAKZMM010000016">
    <property type="protein sequence ID" value="MCJ2380540.1"/>
    <property type="molecule type" value="Genomic_DNA"/>
</dbReference>
<keyword evidence="5" id="KW-0804">Transcription</keyword>
<keyword evidence="4" id="KW-0238">DNA-binding</keyword>
<dbReference type="SUPFAM" id="SSF88659">
    <property type="entry name" value="Sigma3 and sigma4 domains of RNA polymerase sigma factors"/>
    <property type="match status" value="1"/>
</dbReference>
<evidence type="ECO:0000259" key="6">
    <source>
        <dbReference type="Pfam" id="PF04542"/>
    </source>
</evidence>
<evidence type="ECO:0000256" key="3">
    <source>
        <dbReference type="ARBA" id="ARBA00023082"/>
    </source>
</evidence>
<evidence type="ECO:0000313" key="8">
    <source>
        <dbReference type="EMBL" id="MCJ2380540.1"/>
    </source>
</evidence>
<dbReference type="Proteomes" id="UP001165444">
    <property type="component" value="Unassembled WGS sequence"/>
</dbReference>
<sequence>MDERRWIAAILAGDMQSFSCLVAKYEKMAYTIAVRIVENREDAEEVVQDAFLKMYQALPDFRFDSKLSSWFYRIVYRTALTALRGQHLFSDYDEVEAGDVSLAEQETATSLLEREDRKEIISQILKTLEKDEALLLTLYYLDECSVEEIVQITDLSESNVKTKLFRARKHFYTALEKRMKNEMRNLL</sequence>
<feature type="domain" description="RNA polymerase sigma-70 region 2" evidence="6">
    <location>
        <begin position="21"/>
        <end position="86"/>
    </location>
</feature>
<dbReference type="SUPFAM" id="SSF88946">
    <property type="entry name" value="Sigma2 domain of RNA polymerase sigma factors"/>
    <property type="match status" value="1"/>
</dbReference>
<gene>
    <name evidence="8" type="ORF">MUN53_07955</name>
</gene>